<dbReference type="SUPFAM" id="SSF111126">
    <property type="entry name" value="Ligand-binding domain in the NO signalling and Golgi transport"/>
    <property type="match status" value="1"/>
</dbReference>
<feature type="compositionally biased region" description="Polar residues" evidence="8">
    <location>
        <begin position="1"/>
        <end position="13"/>
    </location>
</feature>
<dbReference type="PANTHER" id="PTHR20902:SF0">
    <property type="entry name" value="TRAFFICKING PROTEIN PARTICLE COMPLEX SUBUNIT 5"/>
    <property type="match status" value="1"/>
</dbReference>
<gene>
    <name evidence="9" type="ORF">Cboi02_000126700</name>
</gene>
<evidence type="ECO:0000313" key="10">
    <source>
        <dbReference type="Proteomes" id="UP001165120"/>
    </source>
</evidence>
<evidence type="ECO:0000256" key="5">
    <source>
        <dbReference type="ARBA" id="ARBA00022824"/>
    </source>
</evidence>
<dbReference type="PANTHER" id="PTHR20902">
    <property type="entry name" value="41-2 PROTEIN ANTIGEN-RELATED"/>
    <property type="match status" value="1"/>
</dbReference>
<sequence>MSSHNILSSSSKGITGIGYDPSVGPRSTAPSDVSSITGSSTPQLANSYTGSQSQQQQQQQQIRSSIISGSTTLNSNISSTGNSTLISSVTLNNNSNSNSNNSNSIYDRNLNRNKHSISQSSLSFLFCEIVSNTFNNSSGLSQIEKKLSNLGYKIGLKYLELISFRDVISMSNKSNPSKRQIKVLDILMVINNSLFNNLFGKPADSLERSQEDSSQYMIYENIPMLSQFISVPKEYESLNVNSFVAGIIEGILDCAYFPADVSAHTVPSEEFPLRTVYLVKFHPKVNNNVLQIKDHNVLKINGQSGKESCHGSPAGIEDTLHTPQVSVDNEEDEHESEFLSTSSQLHTKDVIGCSTLEALPGAVTPPPPILHSIEEDTASPNLGGVGQHSLESANTKDTEATCLAFLDQFQNDMMAELDSFYEDITQAFKETSTPERQTEVSQVANGNGNGNVDDSISSEERLLGFISEQMKHLSGNSPVRGSGGHKYGNKKRVKFALSDNVREISFHDYQGQNRGYSQPETKSTTKSPLSFTSKESTLERNKRFIVQRRRRLKNLILKFHREKRKKGESTETNNDLIKCCSRRKVKSKNTSLVTL</sequence>
<feature type="region of interest" description="Disordered" evidence="8">
    <location>
        <begin position="1"/>
        <end position="64"/>
    </location>
</feature>
<evidence type="ECO:0000256" key="8">
    <source>
        <dbReference type="SAM" id="MobiDB-lite"/>
    </source>
</evidence>
<proteinExistence type="inferred from homology"/>
<evidence type="ECO:0000256" key="2">
    <source>
        <dbReference type="ARBA" id="ARBA00004555"/>
    </source>
</evidence>
<dbReference type="InterPro" id="IPR024096">
    <property type="entry name" value="NO_sig/Golgi_transp_ligand-bd"/>
</dbReference>
<dbReference type="GO" id="GO:1990072">
    <property type="term" value="C:TRAPPIII protein complex"/>
    <property type="evidence" value="ECO:0007669"/>
    <property type="project" value="TreeGrafter"/>
</dbReference>
<feature type="compositionally biased region" description="Polar residues" evidence="8">
    <location>
        <begin position="28"/>
        <end position="50"/>
    </location>
</feature>
<comment type="caution">
    <text evidence="9">The sequence shown here is derived from an EMBL/GenBank/DDBJ whole genome shotgun (WGS) entry which is preliminary data.</text>
</comment>
<keyword evidence="6" id="KW-0931">ER-Golgi transport</keyword>
<keyword evidence="4" id="KW-0813">Transport</keyword>
<evidence type="ECO:0000256" key="7">
    <source>
        <dbReference type="ARBA" id="ARBA00023034"/>
    </source>
</evidence>
<evidence type="ECO:0000313" key="9">
    <source>
        <dbReference type="EMBL" id="GME67923.1"/>
    </source>
</evidence>
<dbReference type="AlphaFoldDB" id="A0A9W6SZE8"/>
<feature type="region of interest" description="Disordered" evidence="8">
    <location>
        <begin position="362"/>
        <end position="389"/>
    </location>
</feature>
<dbReference type="Proteomes" id="UP001165120">
    <property type="component" value="Unassembled WGS sequence"/>
</dbReference>
<dbReference type="InterPro" id="IPR016696">
    <property type="entry name" value="TRAPP-I_su5"/>
</dbReference>
<evidence type="ECO:0000256" key="1">
    <source>
        <dbReference type="ARBA" id="ARBA00004240"/>
    </source>
</evidence>
<dbReference type="Pfam" id="PF04051">
    <property type="entry name" value="TRAPP"/>
    <property type="match status" value="1"/>
</dbReference>
<keyword evidence="10" id="KW-1185">Reference proteome</keyword>
<dbReference type="GO" id="GO:0005783">
    <property type="term" value="C:endoplasmic reticulum"/>
    <property type="evidence" value="ECO:0007669"/>
    <property type="project" value="UniProtKB-SubCell"/>
</dbReference>
<dbReference type="GO" id="GO:1990070">
    <property type="term" value="C:TRAPPI protein complex"/>
    <property type="evidence" value="ECO:0007669"/>
    <property type="project" value="TreeGrafter"/>
</dbReference>
<dbReference type="EMBL" id="BSXN01000283">
    <property type="protein sequence ID" value="GME67923.1"/>
    <property type="molecule type" value="Genomic_DNA"/>
</dbReference>
<comment type="similarity">
    <text evidence="3">Belongs to the TRAPP small subunits family. BET3 subfamily.</text>
</comment>
<evidence type="ECO:0000256" key="6">
    <source>
        <dbReference type="ARBA" id="ARBA00022892"/>
    </source>
</evidence>
<dbReference type="GO" id="GO:1990071">
    <property type="term" value="C:TRAPPII protein complex"/>
    <property type="evidence" value="ECO:0007669"/>
    <property type="project" value="TreeGrafter"/>
</dbReference>
<dbReference type="CDD" id="cd14943">
    <property type="entry name" value="TRAPPC5_Trs31"/>
    <property type="match status" value="1"/>
</dbReference>
<protein>
    <submittedName>
        <fullName evidence="9">Unnamed protein product</fullName>
    </submittedName>
</protein>
<dbReference type="GO" id="GO:0006888">
    <property type="term" value="P:endoplasmic reticulum to Golgi vesicle-mediated transport"/>
    <property type="evidence" value="ECO:0007669"/>
    <property type="project" value="TreeGrafter"/>
</dbReference>
<evidence type="ECO:0000256" key="3">
    <source>
        <dbReference type="ARBA" id="ARBA00006218"/>
    </source>
</evidence>
<feature type="region of interest" description="Disordered" evidence="8">
    <location>
        <begin position="431"/>
        <end position="453"/>
    </location>
</feature>
<reference evidence="9" key="1">
    <citation type="submission" date="2023-04" db="EMBL/GenBank/DDBJ databases">
        <title>Candida boidinii NBRC 10035.</title>
        <authorList>
            <person name="Ichikawa N."/>
            <person name="Sato H."/>
            <person name="Tonouchi N."/>
        </authorList>
    </citation>
    <scope>NUCLEOTIDE SEQUENCE</scope>
    <source>
        <strain evidence="9">NBRC 10035</strain>
    </source>
</reference>
<evidence type="ECO:0000256" key="4">
    <source>
        <dbReference type="ARBA" id="ARBA00022448"/>
    </source>
</evidence>
<keyword evidence="5" id="KW-0256">Endoplasmic reticulum</keyword>
<keyword evidence="7" id="KW-0333">Golgi apparatus</keyword>
<name>A0A9W6SZE8_CANBO</name>
<feature type="region of interest" description="Disordered" evidence="8">
    <location>
        <begin position="508"/>
        <end position="535"/>
    </location>
</feature>
<organism evidence="9 10">
    <name type="scientific">Candida boidinii</name>
    <name type="common">Yeast</name>
    <dbReference type="NCBI Taxonomy" id="5477"/>
    <lineage>
        <taxon>Eukaryota</taxon>
        <taxon>Fungi</taxon>
        <taxon>Dikarya</taxon>
        <taxon>Ascomycota</taxon>
        <taxon>Saccharomycotina</taxon>
        <taxon>Pichiomycetes</taxon>
        <taxon>Pichiales</taxon>
        <taxon>Pichiaceae</taxon>
        <taxon>Ogataea</taxon>
        <taxon>Ogataea/Candida clade</taxon>
    </lineage>
</organism>
<comment type="subcellular location">
    <subcellularLocation>
        <location evidence="1">Endoplasmic reticulum</location>
    </subcellularLocation>
    <subcellularLocation>
        <location evidence="2">Golgi apparatus</location>
    </subcellularLocation>
</comment>
<dbReference type="InterPro" id="IPR007194">
    <property type="entry name" value="TRAPP_component"/>
</dbReference>
<accession>A0A9W6SZE8</accession>
<feature type="compositionally biased region" description="Low complexity" evidence="8">
    <location>
        <begin position="51"/>
        <end position="64"/>
    </location>
</feature>
<dbReference type="Gene3D" id="3.30.1380.20">
    <property type="entry name" value="Trafficking protein particle complex subunit 3"/>
    <property type="match status" value="1"/>
</dbReference>
<feature type="compositionally biased region" description="Polar residues" evidence="8">
    <location>
        <begin position="510"/>
        <end position="535"/>
    </location>
</feature>